<comment type="similarity">
    <text evidence="2">Belongs to the major facilitator superfamily. Sugar transporter (TC 2.A.1.1) family.</text>
</comment>
<dbReference type="SUPFAM" id="SSF103473">
    <property type="entry name" value="MFS general substrate transporter"/>
    <property type="match status" value="1"/>
</dbReference>
<evidence type="ECO:0000256" key="4">
    <source>
        <dbReference type="ARBA" id="ARBA00022989"/>
    </source>
</evidence>
<evidence type="ECO:0000313" key="8">
    <source>
        <dbReference type="EMBL" id="AFK43243.1"/>
    </source>
</evidence>
<dbReference type="InterPro" id="IPR050360">
    <property type="entry name" value="MFS_Sugar_Transporters"/>
</dbReference>
<feature type="transmembrane region" description="Helical" evidence="6">
    <location>
        <begin position="65"/>
        <end position="85"/>
    </location>
</feature>
<feature type="domain" description="Major facilitator superfamily (MFS) profile" evidence="7">
    <location>
        <begin position="1"/>
        <end position="93"/>
    </location>
</feature>
<protein>
    <recommendedName>
        <fullName evidence="7">Major facilitator superfamily (MFS) profile domain-containing protein</fullName>
    </recommendedName>
</protein>
<reference evidence="8" key="1">
    <citation type="submission" date="2012-05" db="EMBL/GenBank/DDBJ databases">
        <authorList>
            <person name="Krishnakumar V."/>
            <person name="Cheung F."/>
            <person name="Xiao Y."/>
            <person name="Chan A."/>
            <person name="Moskal W.A."/>
            <person name="Town C.D."/>
        </authorList>
    </citation>
    <scope>NUCLEOTIDE SEQUENCE</scope>
</reference>
<accession>I3SSK1</accession>
<dbReference type="InterPro" id="IPR020846">
    <property type="entry name" value="MFS_dom"/>
</dbReference>
<organism evidence="8">
    <name type="scientific">Medicago truncatula</name>
    <name type="common">Barrel medic</name>
    <name type="synonym">Medicago tribuloides</name>
    <dbReference type="NCBI Taxonomy" id="3880"/>
    <lineage>
        <taxon>Eukaryota</taxon>
        <taxon>Viridiplantae</taxon>
        <taxon>Streptophyta</taxon>
        <taxon>Embryophyta</taxon>
        <taxon>Tracheophyta</taxon>
        <taxon>Spermatophyta</taxon>
        <taxon>Magnoliopsida</taxon>
        <taxon>eudicotyledons</taxon>
        <taxon>Gunneridae</taxon>
        <taxon>Pentapetalae</taxon>
        <taxon>rosids</taxon>
        <taxon>fabids</taxon>
        <taxon>Fabales</taxon>
        <taxon>Fabaceae</taxon>
        <taxon>Papilionoideae</taxon>
        <taxon>50 kb inversion clade</taxon>
        <taxon>NPAAA clade</taxon>
        <taxon>Hologalegina</taxon>
        <taxon>IRL clade</taxon>
        <taxon>Trifolieae</taxon>
        <taxon>Medicago</taxon>
    </lineage>
</organism>
<dbReference type="EMBL" id="BT143449">
    <property type="protein sequence ID" value="AFK43243.1"/>
    <property type="molecule type" value="mRNA"/>
</dbReference>
<comment type="subcellular location">
    <subcellularLocation>
        <location evidence="1">Membrane</location>
        <topology evidence="1">Multi-pass membrane protein</topology>
    </subcellularLocation>
</comment>
<dbReference type="PROSITE" id="PS50850">
    <property type="entry name" value="MFS"/>
    <property type="match status" value="1"/>
</dbReference>
<evidence type="ECO:0000256" key="1">
    <source>
        <dbReference type="ARBA" id="ARBA00004141"/>
    </source>
</evidence>
<evidence type="ECO:0000259" key="7">
    <source>
        <dbReference type="PROSITE" id="PS50850"/>
    </source>
</evidence>
<name>I3SSK1_MEDTR</name>
<dbReference type="Pfam" id="PF00083">
    <property type="entry name" value="Sugar_tr"/>
    <property type="match status" value="1"/>
</dbReference>
<feature type="transmembrane region" description="Helical" evidence="6">
    <location>
        <begin position="39"/>
        <end position="59"/>
    </location>
</feature>
<dbReference type="GO" id="GO:0016020">
    <property type="term" value="C:membrane"/>
    <property type="evidence" value="ECO:0007669"/>
    <property type="project" value="UniProtKB-SubCell"/>
</dbReference>
<keyword evidence="3 6" id="KW-0812">Transmembrane</keyword>
<sequence>MYLSVGGMLLYVLSFALGAGPVPCLLMSEILPGKIRAKAMAICLAVHWVINFFVGLLFLRMLEQMGAQLLYSIFGSFSLLAVIFVKKYVLETKGKSLQEIEIALLAQEIV</sequence>
<dbReference type="Gene3D" id="1.20.1250.20">
    <property type="entry name" value="MFS general substrate transporter like domains"/>
    <property type="match status" value="1"/>
</dbReference>
<dbReference type="InterPro" id="IPR005828">
    <property type="entry name" value="MFS_sugar_transport-like"/>
</dbReference>
<dbReference type="InterPro" id="IPR036259">
    <property type="entry name" value="MFS_trans_sf"/>
</dbReference>
<dbReference type="AlphaFoldDB" id="I3SSK1"/>
<evidence type="ECO:0000256" key="2">
    <source>
        <dbReference type="ARBA" id="ARBA00010992"/>
    </source>
</evidence>
<keyword evidence="5 6" id="KW-0472">Membrane</keyword>
<dbReference type="PANTHER" id="PTHR48022">
    <property type="entry name" value="PLASTIDIC GLUCOSE TRANSPORTER 4"/>
    <property type="match status" value="1"/>
</dbReference>
<evidence type="ECO:0000256" key="3">
    <source>
        <dbReference type="ARBA" id="ARBA00022692"/>
    </source>
</evidence>
<feature type="transmembrane region" description="Helical" evidence="6">
    <location>
        <begin position="6"/>
        <end position="27"/>
    </location>
</feature>
<proteinExistence type="evidence at transcript level"/>
<dbReference type="PANTHER" id="PTHR48022:SF2">
    <property type="entry name" value="PLASTIDIC GLUCOSE TRANSPORTER 4"/>
    <property type="match status" value="1"/>
</dbReference>
<dbReference type="ExpressionAtlas" id="I3SSK1">
    <property type="expression patterns" value="differential"/>
</dbReference>
<evidence type="ECO:0000256" key="6">
    <source>
        <dbReference type="SAM" id="Phobius"/>
    </source>
</evidence>
<dbReference type="GO" id="GO:0022857">
    <property type="term" value="F:transmembrane transporter activity"/>
    <property type="evidence" value="ECO:0007669"/>
    <property type="project" value="InterPro"/>
</dbReference>
<keyword evidence="4 6" id="KW-1133">Transmembrane helix</keyword>
<evidence type="ECO:0000256" key="5">
    <source>
        <dbReference type="ARBA" id="ARBA00023136"/>
    </source>
</evidence>